<dbReference type="GO" id="GO:0051537">
    <property type="term" value="F:2 iron, 2 sulfur cluster binding"/>
    <property type="evidence" value="ECO:0007669"/>
    <property type="project" value="UniProtKB-ARBA"/>
</dbReference>
<dbReference type="GO" id="GO:0005506">
    <property type="term" value="F:iron ion binding"/>
    <property type="evidence" value="ECO:0007669"/>
    <property type="project" value="TreeGrafter"/>
</dbReference>
<dbReference type="Pfam" id="PF01521">
    <property type="entry name" value="Fe-S_biosyn"/>
    <property type="match status" value="1"/>
</dbReference>
<reference evidence="4" key="1">
    <citation type="submission" date="2015-08" db="EMBL/GenBank/DDBJ databases">
        <title>Complete Genome Sequence of Azospirillum thiophilum BV-S.</title>
        <authorList>
            <person name="Fomenkov A."/>
            <person name="Vincze T."/>
            <person name="Grabovich M."/>
            <person name="Dubinina G."/>
            <person name="Orlova M."/>
            <person name="Belousova E."/>
            <person name="Roberts R.J."/>
        </authorList>
    </citation>
    <scope>NUCLEOTIDE SEQUENCE [LARGE SCALE GENOMIC DNA]</scope>
    <source>
        <strain evidence="4">BV-S</strain>
    </source>
</reference>
<dbReference type="PANTHER" id="PTHR43011:SF1">
    <property type="entry name" value="IRON-SULFUR CLUSTER ASSEMBLY 2 HOMOLOG, MITOCHONDRIAL"/>
    <property type="match status" value="1"/>
</dbReference>
<dbReference type="InterPro" id="IPR035903">
    <property type="entry name" value="HesB-like_dom_sf"/>
</dbReference>
<proteinExistence type="predicted"/>
<dbReference type="InterPro" id="IPR000361">
    <property type="entry name" value="ATAP_core_dom"/>
</dbReference>
<dbReference type="Gene3D" id="2.60.300.12">
    <property type="entry name" value="HesB-like domain"/>
    <property type="match status" value="1"/>
</dbReference>
<dbReference type="EMBL" id="CP012401">
    <property type="protein sequence ID" value="ALG69744.1"/>
    <property type="molecule type" value="Genomic_DNA"/>
</dbReference>
<evidence type="ECO:0000313" key="4">
    <source>
        <dbReference type="Proteomes" id="UP000069935"/>
    </source>
</evidence>
<dbReference type="GO" id="GO:0016226">
    <property type="term" value="P:iron-sulfur cluster assembly"/>
    <property type="evidence" value="ECO:0007669"/>
    <property type="project" value="InterPro"/>
</dbReference>
<reference evidence="3 4" key="2">
    <citation type="journal article" date="2016" name="Genome Announc.">
        <title>Complete Genome Sequence of a Strain of Azospirillum thiophilum Isolated from a Sulfide Spring.</title>
        <authorList>
            <person name="Fomenkov A."/>
            <person name="Vincze T."/>
            <person name="Grabovich M."/>
            <person name="Anton B.P."/>
            <person name="Dubinina G."/>
            <person name="Orlova M."/>
            <person name="Belousova E."/>
            <person name="Roberts R.J."/>
        </authorList>
    </citation>
    <scope>NUCLEOTIDE SEQUENCE [LARGE SCALE GENOMIC DNA]</scope>
    <source>
        <strain evidence="3 4">BV-S</strain>
    </source>
</reference>
<dbReference type="RefSeq" id="WP_045581872.1">
    <property type="nucleotide sequence ID" value="NZ_CP012401.1"/>
</dbReference>
<evidence type="ECO:0000259" key="2">
    <source>
        <dbReference type="Pfam" id="PF01521"/>
    </source>
</evidence>
<dbReference type="AlphaFoldDB" id="A0AAC9EWW8"/>
<dbReference type="NCBIfam" id="TIGR00049">
    <property type="entry name" value="iron-sulfur cluster assembly accessory protein"/>
    <property type="match status" value="1"/>
</dbReference>
<dbReference type="InterPro" id="IPR017870">
    <property type="entry name" value="FeS_cluster_insertion_CS"/>
</dbReference>
<evidence type="ECO:0000256" key="1">
    <source>
        <dbReference type="SAM" id="MobiDB-lite"/>
    </source>
</evidence>
<dbReference type="SUPFAM" id="SSF89360">
    <property type="entry name" value="HesB-like domain"/>
    <property type="match status" value="1"/>
</dbReference>
<dbReference type="Proteomes" id="UP000069935">
    <property type="component" value="Chromosome 1"/>
</dbReference>
<dbReference type="PROSITE" id="PS01152">
    <property type="entry name" value="HESB"/>
    <property type="match status" value="1"/>
</dbReference>
<accession>A0AAC9EWW8</accession>
<organism evidence="3 4">
    <name type="scientific">Azospirillum thiophilum</name>
    <dbReference type="NCBI Taxonomy" id="528244"/>
    <lineage>
        <taxon>Bacteria</taxon>
        <taxon>Pseudomonadati</taxon>
        <taxon>Pseudomonadota</taxon>
        <taxon>Alphaproteobacteria</taxon>
        <taxon>Rhodospirillales</taxon>
        <taxon>Azospirillaceae</taxon>
        <taxon>Azospirillum</taxon>
    </lineage>
</organism>
<dbReference type="GO" id="GO:0051539">
    <property type="term" value="F:4 iron, 4 sulfur cluster binding"/>
    <property type="evidence" value="ECO:0007669"/>
    <property type="project" value="TreeGrafter"/>
</dbReference>
<feature type="region of interest" description="Disordered" evidence="1">
    <location>
        <begin position="114"/>
        <end position="135"/>
    </location>
</feature>
<dbReference type="KEGG" id="ati:AL072_01070"/>
<dbReference type="PANTHER" id="PTHR43011">
    <property type="entry name" value="IRON-SULFUR CLUSTER ASSEMBLY 2 HOMOLOG, MITOCHONDRIAL"/>
    <property type="match status" value="1"/>
</dbReference>
<feature type="compositionally biased region" description="Low complexity" evidence="1">
    <location>
        <begin position="117"/>
        <end position="135"/>
    </location>
</feature>
<gene>
    <name evidence="3" type="ORF">AL072_01070</name>
</gene>
<dbReference type="InterPro" id="IPR016092">
    <property type="entry name" value="ATAP"/>
</dbReference>
<keyword evidence="4" id="KW-1185">Reference proteome</keyword>
<sequence>MVTLTDAAVSTLEQVLAKSGGAAAGLRIAVTDGGCAGLKYQMGLEAAATDEDAVFSFGPVTIFVDANSQPFLDGVVVDFVEGIEGSGFKFDNPNATSSCGCGKSFSANGAGAGESGGSCSTTSSGCGSSAPYSTH</sequence>
<name>A0AAC9EWW8_9PROT</name>
<feature type="domain" description="Core" evidence="2">
    <location>
        <begin position="2"/>
        <end position="103"/>
    </location>
</feature>
<evidence type="ECO:0000313" key="3">
    <source>
        <dbReference type="EMBL" id="ALG69744.1"/>
    </source>
</evidence>
<protein>
    <recommendedName>
        <fullName evidence="2">Core domain-containing protein</fullName>
    </recommendedName>
</protein>